<dbReference type="InterPro" id="IPR036291">
    <property type="entry name" value="NAD(P)-bd_dom_sf"/>
</dbReference>
<accession>A0ABU0YLL3</accession>
<dbReference type="Proteomes" id="UP001230156">
    <property type="component" value="Unassembled WGS sequence"/>
</dbReference>
<dbReference type="RefSeq" id="WP_379956074.1">
    <property type="nucleotide sequence ID" value="NZ_JAUYVI010000004.1"/>
</dbReference>
<evidence type="ECO:0000313" key="3">
    <source>
        <dbReference type="Proteomes" id="UP001230156"/>
    </source>
</evidence>
<keyword evidence="3" id="KW-1185">Reference proteome</keyword>
<gene>
    <name evidence="2" type="ORF">Q8A70_13020</name>
</gene>
<organism evidence="2 3">
    <name type="scientific">Dongia sedimenti</name>
    <dbReference type="NCBI Taxonomy" id="3064282"/>
    <lineage>
        <taxon>Bacteria</taxon>
        <taxon>Pseudomonadati</taxon>
        <taxon>Pseudomonadota</taxon>
        <taxon>Alphaproteobacteria</taxon>
        <taxon>Rhodospirillales</taxon>
        <taxon>Dongiaceae</taxon>
        <taxon>Dongia</taxon>
    </lineage>
</organism>
<dbReference type="Gene3D" id="3.40.50.720">
    <property type="entry name" value="NAD(P)-binding Rossmann-like Domain"/>
    <property type="match status" value="1"/>
</dbReference>
<dbReference type="PANTHER" id="PTHR42760">
    <property type="entry name" value="SHORT-CHAIN DEHYDROGENASES/REDUCTASES FAMILY MEMBER"/>
    <property type="match status" value="1"/>
</dbReference>
<evidence type="ECO:0000256" key="1">
    <source>
        <dbReference type="ARBA" id="ARBA00006484"/>
    </source>
</evidence>
<proteinExistence type="inferred from homology"/>
<sequence length="284" mass="30145">MTSQCRRLDGRFALITGASRGIGRAIAERFAAEGATVAINYAGSQGAAEETLKSVQAISAEEGFADRKHRIVQADVGKPEAIAAMFKDVLAAFGRLDILVNNAGIQTETPSETYPLADYERVIAVNLTGALLCSQAALRHFLNRPTGSLGYGAATKHSGGVILNCSSVHEIIPKPGYIAYSISKGGMENLTRTLALEYADKGIRVNAVGPGAVDTDMNARWINDPKMRHDVESHIPMGRAAGAQEMAAVFAFLASDDASYITGQTIFACGGLTLFGDFKKNWSS</sequence>
<dbReference type="NCBIfam" id="NF005559">
    <property type="entry name" value="PRK07231.1"/>
    <property type="match status" value="1"/>
</dbReference>
<evidence type="ECO:0000313" key="2">
    <source>
        <dbReference type="EMBL" id="MDQ7248600.1"/>
    </source>
</evidence>
<dbReference type="PRINTS" id="PR00080">
    <property type="entry name" value="SDRFAMILY"/>
</dbReference>
<dbReference type="PRINTS" id="PR00081">
    <property type="entry name" value="GDHRDH"/>
</dbReference>
<dbReference type="PANTHER" id="PTHR42760:SF132">
    <property type="entry name" value="SHORT-CHAIN DEHYDROGENASE_REDUCTASE FAMILY PROTEIN"/>
    <property type="match status" value="1"/>
</dbReference>
<comment type="similarity">
    <text evidence="1">Belongs to the short-chain dehydrogenases/reductases (SDR) family.</text>
</comment>
<dbReference type="PROSITE" id="PS00061">
    <property type="entry name" value="ADH_SHORT"/>
    <property type="match status" value="1"/>
</dbReference>
<comment type="caution">
    <text evidence="2">The sequence shown here is derived from an EMBL/GenBank/DDBJ whole genome shotgun (WGS) entry which is preliminary data.</text>
</comment>
<reference evidence="3" key="1">
    <citation type="submission" date="2023-08" db="EMBL/GenBank/DDBJ databases">
        <title>Rhodospirillaceae gen. nov., a novel taxon isolated from the Yangtze River Yuezi River estuary sludge.</title>
        <authorList>
            <person name="Ruan L."/>
        </authorList>
    </citation>
    <scope>NUCLEOTIDE SEQUENCE [LARGE SCALE GENOMIC DNA]</scope>
    <source>
        <strain evidence="3">R-7</strain>
    </source>
</reference>
<dbReference type="InterPro" id="IPR002347">
    <property type="entry name" value="SDR_fam"/>
</dbReference>
<dbReference type="EMBL" id="JAUYVI010000004">
    <property type="protein sequence ID" value="MDQ7248600.1"/>
    <property type="molecule type" value="Genomic_DNA"/>
</dbReference>
<dbReference type="SUPFAM" id="SSF51735">
    <property type="entry name" value="NAD(P)-binding Rossmann-fold domains"/>
    <property type="match status" value="1"/>
</dbReference>
<protein>
    <submittedName>
        <fullName evidence="2">SDR family oxidoreductase</fullName>
    </submittedName>
</protein>
<dbReference type="Pfam" id="PF13561">
    <property type="entry name" value="adh_short_C2"/>
    <property type="match status" value="1"/>
</dbReference>
<dbReference type="InterPro" id="IPR020904">
    <property type="entry name" value="Sc_DH/Rdtase_CS"/>
</dbReference>
<name>A0ABU0YLL3_9PROT</name>